<evidence type="ECO:0000313" key="3">
    <source>
        <dbReference type="Proteomes" id="UP000466535"/>
    </source>
</evidence>
<keyword evidence="1" id="KW-1133">Transmembrane helix</keyword>
<feature type="transmembrane region" description="Helical" evidence="1">
    <location>
        <begin position="213"/>
        <end position="237"/>
    </location>
</feature>
<feature type="transmembrane region" description="Helical" evidence="1">
    <location>
        <begin position="179"/>
        <end position="201"/>
    </location>
</feature>
<dbReference type="EMBL" id="WUUT01000008">
    <property type="protein sequence ID" value="MXR53096.1"/>
    <property type="molecule type" value="Genomic_DNA"/>
</dbReference>
<keyword evidence="1" id="KW-0812">Transmembrane</keyword>
<comment type="caution">
    <text evidence="2">The sequence shown here is derived from an EMBL/GenBank/DDBJ whole genome shotgun (WGS) entry which is preliminary data.</text>
</comment>
<evidence type="ECO:0000256" key="1">
    <source>
        <dbReference type="SAM" id="Phobius"/>
    </source>
</evidence>
<reference evidence="2 3" key="1">
    <citation type="submission" date="2019-12" db="EMBL/GenBank/DDBJ databases">
        <title>Isolation and characterization of three novel carbon monoxide-oxidizing members of Halobacteria from salione crusts and soils.</title>
        <authorList>
            <person name="Myers M.R."/>
            <person name="King G.M."/>
        </authorList>
    </citation>
    <scope>NUCLEOTIDE SEQUENCE [LARGE SCALE GENOMIC DNA]</scope>
    <source>
        <strain evidence="2 3">WSH3</strain>
    </source>
</reference>
<proteinExistence type="predicted"/>
<name>A0A6B0TA85_9EURY</name>
<keyword evidence="3" id="KW-1185">Reference proteome</keyword>
<dbReference type="AlphaFoldDB" id="A0A6B0TA85"/>
<protein>
    <submittedName>
        <fullName evidence="2">Uncharacterized protein</fullName>
    </submittedName>
</protein>
<organism evidence="2 3">
    <name type="scientific">Halovenus carboxidivorans</name>
    <dbReference type="NCBI Taxonomy" id="2692199"/>
    <lineage>
        <taxon>Archaea</taxon>
        <taxon>Methanobacteriati</taxon>
        <taxon>Methanobacteriota</taxon>
        <taxon>Stenosarchaea group</taxon>
        <taxon>Halobacteria</taxon>
        <taxon>Halobacteriales</taxon>
        <taxon>Haloarculaceae</taxon>
        <taxon>Halovenus</taxon>
    </lineage>
</organism>
<dbReference type="RefSeq" id="WP_159765400.1">
    <property type="nucleotide sequence ID" value="NZ_WUUT01000008.1"/>
</dbReference>
<feature type="transmembrane region" description="Helical" evidence="1">
    <location>
        <begin position="243"/>
        <end position="272"/>
    </location>
</feature>
<sequence length="281" mass="28972">MDPEEYFERVIRFLETKGWNTSTTQVNDTIYIVTGTRKSETYYDRMMAMVGVDAETAFGEGHLNYLVDAAAEHDVDQLMATCRSGVDEEASALLGEHGIEFIDPETIDDAFIDEFEVERPDGLFEQARTTGGGLAALGTDRFRSGLGSVLGLYLLSALLFGLTTGVVGVVGGASEPHPALLAAALVLVSPLLALVGALTLVAGDDGEPSPAGLFLGSVFGHILFVLLVGAAGGVGGLTAAAGLFGSVAGVLVVFALGIPAGAGAVGVAYVFIALDPDGEED</sequence>
<feature type="transmembrane region" description="Helical" evidence="1">
    <location>
        <begin position="150"/>
        <end position="173"/>
    </location>
</feature>
<accession>A0A6B0TA85</accession>
<dbReference type="Proteomes" id="UP000466535">
    <property type="component" value="Unassembled WGS sequence"/>
</dbReference>
<keyword evidence="1" id="KW-0472">Membrane</keyword>
<evidence type="ECO:0000313" key="2">
    <source>
        <dbReference type="EMBL" id="MXR53096.1"/>
    </source>
</evidence>
<gene>
    <name evidence="2" type="ORF">GRX03_15975</name>
</gene>